<dbReference type="PANTHER" id="PTHR13370">
    <property type="entry name" value="RNA METHYLASE-RELATED"/>
    <property type="match status" value="1"/>
</dbReference>
<feature type="domain" description="DNA methylase N-4/N-6" evidence="5">
    <location>
        <begin position="127"/>
        <end position="346"/>
    </location>
</feature>
<keyword evidence="2 6" id="KW-0489">Methyltransferase</keyword>
<dbReference type="RefSeq" id="WP_089255351.1">
    <property type="nucleotide sequence ID" value="NZ_FZPH01000025.1"/>
</dbReference>
<dbReference type="PROSITE" id="PS00092">
    <property type="entry name" value="N6_MTASE"/>
    <property type="match status" value="1"/>
</dbReference>
<dbReference type="GO" id="GO:0005737">
    <property type="term" value="C:cytoplasm"/>
    <property type="evidence" value="ECO:0007669"/>
    <property type="project" value="TreeGrafter"/>
</dbReference>
<dbReference type="OrthoDB" id="9773060at2"/>
<evidence type="ECO:0000313" key="7">
    <source>
        <dbReference type="Proteomes" id="UP000198362"/>
    </source>
</evidence>
<evidence type="ECO:0000256" key="3">
    <source>
        <dbReference type="ARBA" id="ARBA00022679"/>
    </source>
</evidence>
<proteinExistence type="inferred from homology"/>
<reference evidence="6 7" key="1">
    <citation type="submission" date="2017-06" db="EMBL/GenBank/DDBJ databases">
        <authorList>
            <person name="Kim H.J."/>
            <person name="Triplett B.A."/>
        </authorList>
    </citation>
    <scope>NUCLEOTIDE SEQUENCE [LARGE SCALE GENOMIC DNA]</scope>
    <source>
        <strain evidence="6 7">CGMCC 4.5593</strain>
    </source>
</reference>
<dbReference type="SUPFAM" id="SSF53335">
    <property type="entry name" value="S-adenosyl-L-methionine-dependent methyltransferases"/>
    <property type="match status" value="1"/>
</dbReference>
<sequence length="375" mass="41274">MTRQPGTGVRELRTAADLLRTLESGCYTLPELYQLAERAGLADRADGRRIIQDGQEQYKRRIRSALQSLRRQGRARQDDDQSAAWLIEGTTARPRRALLLWLPGDPGQAELVLGAAATVLAQADEPIDLIVADPPYALGRGEHRSAYRRTYGRDHSQVLGGYIDVDPAAYADWTAEWIAAAGAALRPGGYLAVITGGQQAARVQVAAEDIAGLTYVNSIAVKRPFGLYSTRRYVHAHHRVTLMTRGPLDSPQRVFDRPTEMPRGRTGQIYAVDVWTDIPDERRPGLLRYDNALHPALVSRLVRSTTRRGDLVCDPFLGSGTTLVTCLSEGRRFLGGDLNPEALRFAMGRVLAEIIPALRPAVEQLALFDAHEVPA</sequence>
<dbReference type="AlphaFoldDB" id="A0A239PGD5"/>
<name>A0A239PGD5_9ACTN</name>
<accession>A0A239PGD5</accession>
<dbReference type="GO" id="GO:0032259">
    <property type="term" value="P:methylation"/>
    <property type="evidence" value="ECO:0007669"/>
    <property type="project" value="UniProtKB-KW"/>
</dbReference>
<dbReference type="Proteomes" id="UP000198362">
    <property type="component" value="Unassembled WGS sequence"/>
</dbReference>
<keyword evidence="3" id="KW-0808">Transferase</keyword>
<protein>
    <recommendedName>
        <fullName evidence="4">Methyltransferase</fullName>
        <ecNumber evidence="4">2.1.1.-</ecNumber>
    </recommendedName>
</protein>
<dbReference type="EC" id="2.1.1.-" evidence="4"/>
<gene>
    <name evidence="6" type="ORF">SAMN05421812_12511</name>
</gene>
<evidence type="ECO:0000256" key="4">
    <source>
        <dbReference type="RuleBase" id="RU362026"/>
    </source>
</evidence>
<dbReference type="InterPro" id="IPR002052">
    <property type="entry name" value="DNA_methylase_N6_adenine_CS"/>
</dbReference>
<keyword evidence="7" id="KW-1185">Reference proteome</keyword>
<dbReference type="EMBL" id="FZPH01000025">
    <property type="protein sequence ID" value="SNT65668.1"/>
    <property type="molecule type" value="Genomic_DNA"/>
</dbReference>
<dbReference type="PRINTS" id="PR00508">
    <property type="entry name" value="S21N4MTFRASE"/>
</dbReference>
<dbReference type="Pfam" id="PF01555">
    <property type="entry name" value="N6_N4_Mtase"/>
    <property type="match status" value="1"/>
</dbReference>
<dbReference type="InterPro" id="IPR029063">
    <property type="entry name" value="SAM-dependent_MTases_sf"/>
</dbReference>
<dbReference type="Gene3D" id="3.40.50.150">
    <property type="entry name" value="Vaccinia Virus protein VP39"/>
    <property type="match status" value="1"/>
</dbReference>
<evidence type="ECO:0000256" key="1">
    <source>
        <dbReference type="ARBA" id="ARBA00006594"/>
    </source>
</evidence>
<dbReference type="InterPro" id="IPR001091">
    <property type="entry name" value="RM_Methyltransferase"/>
</dbReference>
<dbReference type="GO" id="GO:0003677">
    <property type="term" value="F:DNA binding"/>
    <property type="evidence" value="ECO:0007669"/>
    <property type="project" value="InterPro"/>
</dbReference>
<evidence type="ECO:0000259" key="5">
    <source>
        <dbReference type="Pfam" id="PF01555"/>
    </source>
</evidence>
<comment type="similarity">
    <text evidence="1 4">Belongs to the N(4)/N(6)-methyltransferase family.</text>
</comment>
<evidence type="ECO:0000313" key="6">
    <source>
        <dbReference type="EMBL" id="SNT65668.1"/>
    </source>
</evidence>
<dbReference type="GO" id="GO:0008170">
    <property type="term" value="F:N-methyltransferase activity"/>
    <property type="evidence" value="ECO:0007669"/>
    <property type="project" value="InterPro"/>
</dbReference>
<evidence type="ECO:0000256" key="2">
    <source>
        <dbReference type="ARBA" id="ARBA00022603"/>
    </source>
</evidence>
<dbReference type="PANTHER" id="PTHR13370:SF3">
    <property type="entry name" value="TRNA (GUANINE(10)-N2)-METHYLTRANSFERASE HOMOLOG"/>
    <property type="match status" value="1"/>
</dbReference>
<dbReference type="InterPro" id="IPR002941">
    <property type="entry name" value="DNA_methylase_N4/N6"/>
</dbReference>
<organism evidence="6 7">
    <name type="scientific">Asanoa hainanensis</name>
    <dbReference type="NCBI Taxonomy" id="560556"/>
    <lineage>
        <taxon>Bacteria</taxon>
        <taxon>Bacillati</taxon>
        <taxon>Actinomycetota</taxon>
        <taxon>Actinomycetes</taxon>
        <taxon>Micromonosporales</taxon>
        <taxon>Micromonosporaceae</taxon>
        <taxon>Asanoa</taxon>
    </lineage>
</organism>